<keyword evidence="2" id="KW-0963">Cytoplasm</keyword>
<proteinExistence type="inferred from homology"/>
<evidence type="ECO:0000313" key="4">
    <source>
        <dbReference type="Proteomes" id="UP000095255"/>
    </source>
</evidence>
<dbReference type="AlphaFoldDB" id="A0A1E5L405"/>
<dbReference type="STRING" id="1390249.BHU72_09170"/>
<comment type="subcellular location">
    <subcellularLocation>
        <location evidence="2">Cytoplasm</location>
    </subcellularLocation>
</comment>
<dbReference type="InterPro" id="IPR004394">
    <property type="entry name" value="Iojap/RsfS/C7orf30"/>
</dbReference>
<keyword evidence="2" id="KW-0810">Translation regulation</keyword>
<evidence type="ECO:0000256" key="1">
    <source>
        <dbReference type="ARBA" id="ARBA00010574"/>
    </source>
</evidence>
<dbReference type="Proteomes" id="UP000095255">
    <property type="component" value="Unassembled WGS sequence"/>
</dbReference>
<organism evidence="3 4">
    <name type="scientific">Desulfuribacillus stibiiarsenatis</name>
    <dbReference type="NCBI Taxonomy" id="1390249"/>
    <lineage>
        <taxon>Bacteria</taxon>
        <taxon>Bacillati</taxon>
        <taxon>Bacillota</taxon>
        <taxon>Desulfuribacillia</taxon>
        <taxon>Desulfuribacillales</taxon>
        <taxon>Desulfuribacillaceae</taxon>
        <taxon>Desulfuribacillus</taxon>
    </lineage>
</organism>
<dbReference type="GO" id="GO:0017148">
    <property type="term" value="P:negative regulation of translation"/>
    <property type="evidence" value="ECO:0007669"/>
    <property type="project" value="UniProtKB-UniRule"/>
</dbReference>
<evidence type="ECO:0000256" key="2">
    <source>
        <dbReference type="HAMAP-Rule" id="MF_01477"/>
    </source>
</evidence>
<dbReference type="OrthoDB" id="9793681at2"/>
<comment type="function">
    <text evidence="2">Functions as a ribosomal silencing factor. Interacts with ribosomal protein uL14 (rplN), blocking formation of intersubunit bridge B8. Prevents association of the 30S and 50S ribosomal subunits and the formation of functional ribosomes, thus repressing translation.</text>
</comment>
<reference evidence="3 4" key="1">
    <citation type="submission" date="2016-09" db="EMBL/GenBank/DDBJ databases">
        <title>Desulfuribacillus arsenicus sp. nov., an obligately anaerobic, dissimilatory arsenic- and antimonate-reducing bacterium isolated from anoxic sediments.</title>
        <authorList>
            <person name="Abin C.A."/>
            <person name="Hollibaugh J.T."/>
        </authorList>
    </citation>
    <scope>NUCLEOTIDE SEQUENCE [LARGE SCALE GENOMIC DNA]</scope>
    <source>
        <strain evidence="3 4">MLFW-2</strain>
    </source>
</reference>
<dbReference type="PANTHER" id="PTHR21043:SF0">
    <property type="entry name" value="MITOCHONDRIAL ASSEMBLY OF RIBOSOMAL LARGE SUBUNIT PROTEIN 1"/>
    <property type="match status" value="1"/>
</dbReference>
<dbReference type="NCBIfam" id="TIGR00090">
    <property type="entry name" value="rsfS_iojap_ybeB"/>
    <property type="match status" value="1"/>
</dbReference>
<accession>A0A1E5L405</accession>
<keyword evidence="4" id="KW-1185">Reference proteome</keyword>
<name>A0A1E5L405_9FIRM</name>
<comment type="caution">
    <text evidence="3">The sequence shown here is derived from an EMBL/GenBank/DDBJ whole genome shotgun (WGS) entry which is preliminary data.</text>
</comment>
<dbReference type="GO" id="GO:0005737">
    <property type="term" value="C:cytoplasm"/>
    <property type="evidence" value="ECO:0007669"/>
    <property type="project" value="UniProtKB-SubCell"/>
</dbReference>
<dbReference type="SUPFAM" id="SSF81301">
    <property type="entry name" value="Nucleotidyltransferase"/>
    <property type="match status" value="1"/>
</dbReference>
<gene>
    <name evidence="2" type="primary">rsfS</name>
    <name evidence="3" type="ORF">BHU72_09170</name>
</gene>
<comment type="subunit">
    <text evidence="2">Interacts with ribosomal protein uL14 (rplN).</text>
</comment>
<protein>
    <recommendedName>
        <fullName evidence="2">Ribosomal silencing factor RsfS</fullName>
    </recommendedName>
</protein>
<evidence type="ECO:0000313" key="3">
    <source>
        <dbReference type="EMBL" id="OEH84679.1"/>
    </source>
</evidence>
<dbReference type="PANTHER" id="PTHR21043">
    <property type="entry name" value="IOJAP SUPERFAMILY ORTHOLOG"/>
    <property type="match status" value="1"/>
</dbReference>
<dbReference type="EMBL" id="MJAT01000037">
    <property type="protein sequence ID" value="OEH84679.1"/>
    <property type="molecule type" value="Genomic_DNA"/>
</dbReference>
<dbReference type="GO" id="GO:0043023">
    <property type="term" value="F:ribosomal large subunit binding"/>
    <property type="evidence" value="ECO:0007669"/>
    <property type="project" value="TreeGrafter"/>
</dbReference>
<dbReference type="InterPro" id="IPR043519">
    <property type="entry name" value="NT_sf"/>
</dbReference>
<dbReference type="HAMAP" id="MF_01477">
    <property type="entry name" value="Iojap_RsfS"/>
    <property type="match status" value="1"/>
</dbReference>
<keyword evidence="2" id="KW-0678">Repressor</keyword>
<comment type="similarity">
    <text evidence="1 2">Belongs to the Iojap/RsfS family.</text>
</comment>
<dbReference type="GO" id="GO:0042256">
    <property type="term" value="P:cytosolic ribosome assembly"/>
    <property type="evidence" value="ECO:0007669"/>
    <property type="project" value="UniProtKB-UniRule"/>
</dbReference>
<sequence>MKKEKNLDLIKRIVYLIEDKKAEDIVILDIEGLSVISDYFVICTGRSVTQVKAIADHVMDTLKQEDGIMTRGVEGQREGKWVLVDFGDVIIHVFRQEEREFYNLERLWGDAKLIPVDQVSTN</sequence>
<dbReference type="Gene3D" id="3.30.460.10">
    <property type="entry name" value="Beta Polymerase, domain 2"/>
    <property type="match status" value="1"/>
</dbReference>
<dbReference type="GO" id="GO:0090071">
    <property type="term" value="P:negative regulation of ribosome biogenesis"/>
    <property type="evidence" value="ECO:0007669"/>
    <property type="project" value="UniProtKB-UniRule"/>
</dbReference>
<dbReference type="Pfam" id="PF02410">
    <property type="entry name" value="RsfS"/>
    <property type="match status" value="1"/>
</dbReference>
<dbReference type="RefSeq" id="WP_069703105.1">
    <property type="nucleotide sequence ID" value="NZ_MJAT01000037.1"/>
</dbReference>